<dbReference type="InterPro" id="IPR005273">
    <property type="entry name" value="Ura-DNA_glyco_family4"/>
</dbReference>
<feature type="domain" description="Uracil-DNA glycosylase-like" evidence="13">
    <location>
        <begin position="176"/>
        <end position="328"/>
    </location>
</feature>
<keyword evidence="15" id="KW-1185">Reference proteome</keyword>
<gene>
    <name evidence="14" type="ORF">CCO03_01125</name>
</gene>
<dbReference type="InterPro" id="IPR051536">
    <property type="entry name" value="UDG_Type-4/5"/>
</dbReference>
<dbReference type="SUPFAM" id="SSF52141">
    <property type="entry name" value="Uracil-DNA glycosylase-like"/>
    <property type="match status" value="1"/>
</dbReference>
<dbReference type="OrthoDB" id="5290748at2"/>
<dbReference type="GO" id="GO:0006281">
    <property type="term" value="P:DNA repair"/>
    <property type="evidence" value="ECO:0007669"/>
    <property type="project" value="UniProtKB-KW"/>
</dbReference>
<keyword evidence="8" id="KW-0378">Hydrolase</keyword>
<accession>A0A1Y0EJC8</accession>
<dbReference type="EC" id="3.2.2.27" evidence="3"/>
<keyword evidence="5" id="KW-0004">4Fe-4S</keyword>
<reference evidence="14 15" key="1">
    <citation type="submission" date="2017-05" db="EMBL/GenBank/DDBJ databases">
        <authorList>
            <person name="Song R."/>
            <person name="Chenine A.L."/>
            <person name="Ruprecht R.M."/>
        </authorList>
    </citation>
    <scope>NUCLEOTIDE SEQUENCE [LARGE SCALE GENOMIC DNA]</scope>
    <source>
        <strain evidence="14 15">DSM 26136</strain>
    </source>
</reference>
<dbReference type="InterPro" id="IPR036895">
    <property type="entry name" value="Uracil-DNA_glycosylase-like_sf"/>
</dbReference>
<keyword evidence="10" id="KW-0411">Iron-sulfur</keyword>
<evidence type="ECO:0000256" key="2">
    <source>
        <dbReference type="ARBA" id="ARBA00006521"/>
    </source>
</evidence>
<evidence type="ECO:0000256" key="10">
    <source>
        <dbReference type="ARBA" id="ARBA00023014"/>
    </source>
</evidence>
<sequence length="338" mass="35971">MSLDLDARQRAMLAEMGVTVWAPKAAPAPPLARAPELAEPTRPVEAAQPAGAAALSPPALSESPPTFAAAAPSEAAPQAESQPPVARDLAPAQVQEDLADDAVSNQIVHITNDNPRIPHSQVPQTTHVAALAAQQVAELTAVNPAGVAEMDWARLQATVADCRACRLCERRTQAVFGVGATRADWMVVGEAPGEQEDRRGEPFVGPAGQLLDAMLQAVGVNRQAPAGDQAVYIANVLKCRPPGNRNPQPDEVAQCEAYLRRQVALVQPKLILALGRFAVQSLLNTTEPIGRLRQQVHHYQGVPVIVSYHPAYLLRNLPDKAKAWADLVLAMRVAGRLG</sequence>
<comment type="similarity">
    <text evidence="2">Belongs to the uracil-DNA glycosylase (UDG) superfamily. Type 4 (UDGa) family.</text>
</comment>
<comment type="catalytic activity">
    <reaction evidence="1">
        <text>Hydrolyzes single-stranded DNA or mismatched double-stranded DNA and polynucleotides, releasing free uracil.</text>
        <dbReference type="EC" id="3.2.2.27"/>
    </reaction>
</comment>
<evidence type="ECO:0000256" key="8">
    <source>
        <dbReference type="ARBA" id="ARBA00022801"/>
    </source>
</evidence>
<keyword evidence="6" id="KW-0479">Metal-binding</keyword>
<dbReference type="GO" id="GO:0051539">
    <property type="term" value="F:4 iron, 4 sulfur cluster binding"/>
    <property type="evidence" value="ECO:0007669"/>
    <property type="project" value="UniProtKB-KW"/>
</dbReference>
<evidence type="ECO:0000256" key="11">
    <source>
        <dbReference type="ARBA" id="ARBA00023204"/>
    </source>
</evidence>
<dbReference type="Pfam" id="PF03167">
    <property type="entry name" value="UDG"/>
    <property type="match status" value="1"/>
</dbReference>
<keyword evidence="9" id="KW-0408">Iron</keyword>
<keyword evidence="7" id="KW-0227">DNA damage</keyword>
<dbReference type="CDD" id="cd10030">
    <property type="entry name" value="UDG-F4_TTUDGA_SPO1dp_like"/>
    <property type="match status" value="1"/>
</dbReference>
<keyword evidence="11" id="KW-0234">DNA repair</keyword>
<dbReference type="InterPro" id="IPR005122">
    <property type="entry name" value="Uracil-DNA_glycosylase-like"/>
</dbReference>
<dbReference type="SMART" id="SM00986">
    <property type="entry name" value="UDG"/>
    <property type="match status" value="1"/>
</dbReference>
<evidence type="ECO:0000256" key="5">
    <source>
        <dbReference type="ARBA" id="ARBA00022485"/>
    </source>
</evidence>
<feature type="region of interest" description="Disordered" evidence="12">
    <location>
        <begin position="31"/>
        <end position="88"/>
    </location>
</feature>
<evidence type="ECO:0000259" key="13">
    <source>
        <dbReference type="SMART" id="SM00986"/>
    </source>
</evidence>
<dbReference type="AlphaFoldDB" id="A0A1Y0EJC8"/>
<evidence type="ECO:0000256" key="7">
    <source>
        <dbReference type="ARBA" id="ARBA00022763"/>
    </source>
</evidence>
<evidence type="ECO:0000313" key="15">
    <source>
        <dbReference type="Proteomes" id="UP000196138"/>
    </source>
</evidence>
<feature type="compositionally biased region" description="Low complexity" evidence="12">
    <location>
        <begin position="33"/>
        <end position="86"/>
    </location>
</feature>
<dbReference type="NCBIfam" id="TIGR00758">
    <property type="entry name" value="UDG_fam4"/>
    <property type="match status" value="1"/>
</dbReference>
<evidence type="ECO:0000256" key="6">
    <source>
        <dbReference type="ARBA" id="ARBA00022723"/>
    </source>
</evidence>
<dbReference type="KEGG" id="cser:CCO03_01125"/>
<dbReference type="PANTHER" id="PTHR33693">
    <property type="entry name" value="TYPE-5 URACIL-DNA GLYCOSYLASE"/>
    <property type="match status" value="1"/>
</dbReference>
<dbReference type="RefSeq" id="WP_087276109.1">
    <property type="nucleotide sequence ID" value="NZ_CP021455.1"/>
</dbReference>
<organism evidence="14 15">
    <name type="scientific">Comamonas serinivorans</name>
    <dbReference type="NCBI Taxonomy" id="1082851"/>
    <lineage>
        <taxon>Bacteria</taxon>
        <taxon>Pseudomonadati</taxon>
        <taxon>Pseudomonadota</taxon>
        <taxon>Betaproteobacteria</taxon>
        <taxon>Burkholderiales</taxon>
        <taxon>Comamonadaceae</taxon>
        <taxon>Comamonas</taxon>
    </lineage>
</organism>
<dbReference type="Gene3D" id="3.40.470.10">
    <property type="entry name" value="Uracil-DNA glycosylase-like domain"/>
    <property type="match status" value="1"/>
</dbReference>
<dbReference type="GO" id="GO:0046872">
    <property type="term" value="F:metal ion binding"/>
    <property type="evidence" value="ECO:0007669"/>
    <property type="project" value="UniProtKB-KW"/>
</dbReference>
<evidence type="ECO:0000256" key="1">
    <source>
        <dbReference type="ARBA" id="ARBA00001400"/>
    </source>
</evidence>
<evidence type="ECO:0000256" key="3">
    <source>
        <dbReference type="ARBA" id="ARBA00012030"/>
    </source>
</evidence>
<dbReference type="Proteomes" id="UP000196138">
    <property type="component" value="Chromosome"/>
</dbReference>
<evidence type="ECO:0000313" key="14">
    <source>
        <dbReference type="EMBL" id="ARU03469.1"/>
    </source>
</evidence>
<protein>
    <recommendedName>
        <fullName evidence="4">Type-4 uracil-DNA glycosylase</fullName>
        <ecNumber evidence="3">3.2.2.27</ecNumber>
    </recommendedName>
</protein>
<proteinExistence type="inferred from homology"/>
<evidence type="ECO:0000256" key="12">
    <source>
        <dbReference type="SAM" id="MobiDB-lite"/>
    </source>
</evidence>
<evidence type="ECO:0000256" key="4">
    <source>
        <dbReference type="ARBA" id="ARBA00019403"/>
    </source>
</evidence>
<evidence type="ECO:0000256" key="9">
    <source>
        <dbReference type="ARBA" id="ARBA00023004"/>
    </source>
</evidence>
<dbReference type="SMART" id="SM00987">
    <property type="entry name" value="UreE_C"/>
    <property type="match status" value="1"/>
</dbReference>
<dbReference type="GO" id="GO:0004844">
    <property type="term" value="F:uracil DNA N-glycosylase activity"/>
    <property type="evidence" value="ECO:0007669"/>
    <property type="project" value="UniProtKB-EC"/>
</dbReference>
<dbReference type="PANTHER" id="PTHR33693:SF1">
    <property type="entry name" value="TYPE-4 URACIL-DNA GLYCOSYLASE"/>
    <property type="match status" value="1"/>
</dbReference>
<name>A0A1Y0EJC8_9BURK</name>
<dbReference type="EMBL" id="CP021455">
    <property type="protein sequence ID" value="ARU03469.1"/>
    <property type="molecule type" value="Genomic_DNA"/>
</dbReference>